<dbReference type="Gene3D" id="2.120.10.80">
    <property type="entry name" value="Kelch-type beta propeller"/>
    <property type="match status" value="2"/>
</dbReference>
<keyword evidence="1" id="KW-0880">Kelch repeat</keyword>
<evidence type="ECO:0000256" key="3">
    <source>
        <dbReference type="SAM" id="MobiDB-lite"/>
    </source>
</evidence>
<dbReference type="PANTHER" id="PTHR46093:SF3">
    <property type="entry name" value="ACYL-COA-BINDING DOMAIN-CONTAINING PROTEIN 4"/>
    <property type="match status" value="1"/>
</dbReference>
<evidence type="ECO:0000256" key="1">
    <source>
        <dbReference type="ARBA" id="ARBA00022441"/>
    </source>
</evidence>
<evidence type="ECO:0000256" key="4">
    <source>
        <dbReference type="SAM" id="Phobius"/>
    </source>
</evidence>
<dbReference type="InterPro" id="IPR015915">
    <property type="entry name" value="Kelch-typ_b-propeller"/>
</dbReference>
<dbReference type="Proteomes" id="UP000603453">
    <property type="component" value="Unassembled WGS sequence"/>
</dbReference>
<keyword evidence="5" id="KW-0732">Signal</keyword>
<name>A0A8H7UTY7_9FUNG</name>
<evidence type="ECO:0000256" key="5">
    <source>
        <dbReference type="SAM" id="SignalP"/>
    </source>
</evidence>
<feature type="chain" id="PRO_5034137503" description="Galactose oxidase" evidence="5">
    <location>
        <begin position="17"/>
        <end position="638"/>
    </location>
</feature>
<comment type="caution">
    <text evidence="6">The sequence shown here is derived from an EMBL/GenBank/DDBJ whole genome shotgun (WGS) entry which is preliminary data.</text>
</comment>
<feature type="compositionally biased region" description="Low complexity" evidence="3">
    <location>
        <begin position="418"/>
        <end position="428"/>
    </location>
</feature>
<organism evidence="6 7">
    <name type="scientific">Mucor saturninus</name>
    <dbReference type="NCBI Taxonomy" id="64648"/>
    <lineage>
        <taxon>Eukaryota</taxon>
        <taxon>Fungi</taxon>
        <taxon>Fungi incertae sedis</taxon>
        <taxon>Mucoromycota</taxon>
        <taxon>Mucoromycotina</taxon>
        <taxon>Mucoromycetes</taxon>
        <taxon>Mucorales</taxon>
        <taxon>Mucorineae</taxon>
        <taxon>Mucoraceae</taxon>
        <taxon>Mucor</taxon>
    </lineage>
</organism>
<dbReference type="OrthoDB" id="432528at2759"/>
<keyword evidence="4" id="KW-1133">Transmembrane helix</keyword>
<dbReference type="CDD" id="cd12087">
    <property type="entry name" value="TM_EGFR-like"/>
    <property type="match status" value="1"/>
</dbReference>
<feature type="compositionally biased region" description="Polar residues" evidence="3">
    <location>
        <begin position="571"/>
        <end position="594"/>
    </location>
</feature>
<accession>A0A8H7UTY7</accession>
<reference evidence="6" key="1">
    <citation type="submission" date="2020-12" db="EMBL/GenBank/DDBJ databases">
        <title>Metabolic potential, ecology and presence of endohyphal bacteria is reflected in genomic diversity of Mucoromycotina.</title>
        <authorList>
            <person name="Muszewska A."/>
            <person name="Okrasinska A."/>
            <person name="Steczkiewicz K."/>
            <person name="Drgas O."/>
            <person name="Orlowska M."/>
            <person name="Perlinska-Lenart U."/>
            <person name="Aleksandrzak-Piekarczyk T."/>
            <person name="Szatraj K."/>
            <person name="Zielenkiewicz U."/>
            <person name="Pilsyk S."/>
            <person name="Malc E."/>
            <person name="Mieczkowski P."/>
            <person name="Kruszewska J.S."/>
            <person name="Biernat P."/>
            <person name="Pawlowska J."/>
        </authorList>
    </citation>
    <scope>NUCLEOTIDE SEQUENCE</scope>
    <source>
        <strain evidence="6">WA0000017839</strain>
    </source>
</reference>
<dbReference type="AlphaFoldDB" id="A0A8H7UTY7"/>
<feature type="region of interest" description="Disordered" evidence="3">
    <location>
        <begin position="538"/>
        <end position="558"/>
    </location>
</feature>
<protein>
    <recommendedName>
        <fullName evidence="8">Galactose oxidase</fullName>
    </recommendedName>
</protein>
<feature type="transmembrane region" description="Helical" evidence="4">
    <location>
        <begin position="385"/>
        <end position="407"/>
    </location>
</feature>
<evidence type="ECO:0000313" key="6">
    <source>
        <dbReference type="EMBL" id="KAG2191963.1"/>
    </source>
</evidence>
<evidence type="ECO:0000256" key="2">
    <source>
        <dbReference type="ARBA" id="ARBA00022737"/>
    </source>
</evidence>
<keyword evidence="7" id="KW-1185">Reference proteome</keyword>
<feature type="region of interest" description="Disordered" evidence="3">
    <location>
        <begin position="571"/>
        <end position="622"/>
    </location>
</feature>
<feature type="region of interest" description="Disordered" evidence="3">
    <location>
        <begin position="413"/>
        <end position="497"/>
    </location>
</feature>
<keyword evidence="4" id="KW-0812">Transmembrane</keyword>
<dbReference type="PANTHER" id="PTHR46093">
    <property type="entry name" value="ACYL-COA-BINDING DOMAIN-CONTAINING PROTEIN 5"/>
    <property type="match status" value="1"/>
</dbReference>
<dbReference type="Pfam" id="PF24681">
    <property type="entry name" value="Kelch_KLHDC2_KLHL20_DRC7"/>
    <property type="match status" value="1"/>
</dbReference>
<proteinExistence type="predicted"/>
<dbReference type="SUPFAM" id="SSF117281">
    <property type="entry name" value="Kelch motif"/>
    <property type="match status" value="2"/>
</dbReference>
<keyword evidence="4" id="KW-0472">Membrane</keyword>
<gene>
    <name evidence="6" type="ORF">INT47_006973</name>
</gene>
<sequence length="638" mass="69534">MISILLFLWWAIEINGYVVQGRFGHSAVLVNDSIYFYGGDSSVSSSANQSEWISDLAILPVHSPYQLTDPPWKPASGPQSSVGGPSVYSHIAFMGGTNNGNMIILGGVMPQTDKFSSDEEPTAYSYDLDLGRWNSFSLPSGNHLNRQGAACTTTEHGIAYIWGGKRATLAPPPAAVNTTRPALPASIYRFDSVYPANSTIIVSDQLLYPPLRYAHTQTLISEHRIVVLGGFDGATGDAVSLADVWVFDITASKWSQIYARLDKENKPANRSSHSQLLMPDGFSILVYGGYDGYHVYNDVAVLDTRTWTWNVKNTNAAVQGRADHTAFGFTGVSTALTVMADIEVLDITTWSWTSVYTPNASGSGGKPNRTGGQGDNIPSSPSISIVAGAVTGGLVVFILILVAFYFLNSHHQKRRNNKSGNSSSSNVSMPATESHRVNRINSSVTSPHVRHEMIEITFKDRPSSTEPFEYQSRRPSAPTPHPLQINSGGPTRSDTINTSTTVVTNASSVILLPSPWSKVSSGQDKAVESSDSMIRRAASTPTHHPMQSIASISKPDDKYYPVNPLRRAATVSESSHSLKHTLTNNSSTDTITNKNVKRDNTNNKELITPNNKEEEDDDTFDRQEFILRSEEVTKIDDS</sequence>
<dbReference type="EMBL" id="JAEPRD010000333">
    <property type="protein sequence ID" value="KAG2191963.1"/>
    <property type="molecule type" value="Genomic_DNA"/>
</dbReference>
<feature type="signal peptide" evidence="5">
    <location>
        <begin position="1"/>
        <end position="16"/>
    </location>
</feature>
<evidence type="ECO:0008006" key="8">
    <source>
        <dbReference type="Google" id="ProtNLM"/>
    </source>
</evidence>
<feature type="compositionally biased region" description="Polar residues" evidence="3">
    <location>
        <begin position="484"/>
        <end position="494"/>
    </location>
</feature>
<evidence type="ECO:0000313" key="7">
    <source>
        <dbReference type="Proteomes" id="UP000603453"/>
    </source>
</evidence>
<feature type="compositionally biased region" description="Basic and acidic residues" evidence="3">
    <location>
        <begin position="449"/>
        <end position="463"/>
    </location>
</feature>
<keyword evidence="2" id="KW-0677">Repeat</keyword>